<keyword evidence="1" id="KW-1133">Transmembrane helix</keyword>
<comment type="caution">
    <text evidence="2">The sequence shown here is derived from an EMBL/GenBank/DDBJ whole genome shotgun (WGS) entry which is preliminary data.</text>
</comment>
<proteinExistence type="predicted"/>
<evidence type="ECO:0000313" key="3">
    <source>
        <dbReference type="Proteomes" id="UP000231279"/>
    </source>
</evidence>
<keyword evidence="1" id="KW-0472">Membrane</keyword>
<keyword evidence="3" id="KW-1185">Reference proteome</keyword>
<accession>A0A2G9H3W4</accession>
<sequence length="107" mass="11970">MKCINSHTLPSPLFSQHLKHNHQISPANRPSIVQIDRNGFFSVSLRTKALRAFTVLATSFPSTGKLSVLLQTSAVCLFAYWVVNFVVPGMILKDLQSNKKNGEEDER</sequence>
<gene>
    <name evidence="2" type="ORF">CDL12_15165</name>
</gene>
<dbReference type="PANTHER" id="PTHR37196">
    <property type="entry name" value="TRANSMEMBRANE PROTEIN"/>
    <property type="match status" value="1"/>
</dbReference>
<protein>
    <submittedName>
        <fullName evidence="2">Uncharacterized protein</fullName>
    </submittedName>
</protein>
<dbReference type="Proteomes" id="UP000231279">
    <property type="component" value="Unassembled WGS sequence"/>
</dbReference>
<name>A0A2G9H3W4_9LAMI</name>
<dbReference type="AlphaFoldDB" id="A0A2G9H3W4"/>
<dbReference type="OrthoDB" id="1932652at2759"/>
<evidence type="ECO:0000313" key="2">
    <source>
        <dbReference type="EMBL" id="PIN12218.1"/>
    </source>
</evidence>
<keyword evidence="1" id="KW-0812">Transmembrane</keyword>
<reference evidence="3" key="1">
    <citation type="journal article" date="2018" name="Gigascience">
        <title>Genome assembly of the Pink Ipe (Handroanthus impetiginosus, Bignoniaceae), a highly valued, ecologically keystone Neotropical timber forest tree.</title>
        <authorList>
            <person name="Silva-Junior O.B."/>
            <person name="Grattapaglia D."/>
            <person name="Novaes E."/>
            <person name="Collevatti R.G."/>
        </authorList>
    </citation>
    <scope>NUCLEOTIDE SEQUENCE [LARGE SCALE GENOMIC DNA]</scope>
    <source>
        <strain evidence="3">cv. UFG-1</strain>
    </source>
</reference>
<dbReference type="EMBL" id="NKXS01002749">
    <property type="protein sequence ID" value="PIN12218.1"/>
    <property type="molecule type" value="Genomic_DNA"/>
</dbReference>
<evidence type="ECO:0000256" key="1">
    <source>
        <dbReference type="SAM" id="Phobius"/>
    </source>
</evidence>
<dbReference type="PANTHER" id="PTHR37196:SF2">
    <property type="entry name" value="TRANSMEMBRANE PROTEIN"/>
    <property type="match status" value="1"/>
</dbReference>
<feature type="transmembrane region" description="Helical" evidence="1">
    <location>
        <begin position="68"/>
        <end position="92"/>
    </location>
</feature>
<organism evidence="2 3">
    <name type="scientific">Handroanthus impetiginosus</name>
    <dbReference type="NCBI Taxonomy" id="429701"/>
    <lineage>
        <taxon>Eukaryota</taxon>
        <taxon>Viridiplantae</taxon>
        <taxon>Streptophyta</taxon>
        <taxon>Embryophyta</taxon>
        <taxon>Tracheophyta</taxon>
        <taxon>Spermatophyta</taxon>
        <taxon>Magnoliopsida</taxon>
        <taxon>eudicotyledons</taxon>
        <taxon>Gunneridae</taxon>
        <taxon>Pentapetalae</taxon>
        <taxon>asterids</taxon>
        <taxon>lamiids</taxon>
        <taxon>Lamiales</taxon>
        <taxon>Bignoniaceae</taxon>
        <taxon>Crescentiina</taxon>
        <taxon>Tabebuia alliance</taxon>
        <taxon>Handroanthus</taxon>
    </lineage>
</organism>